<protein>
    <submittedName>
        <fullName evidence="1">Uncharacterized protein</fullName>
    </submittedName>
</protein>
<dbReference type="AlphaFoldDB" id="A0AHN0"/>
<dbReference type="Proteomes" id="UP000000779">
    <property type="component" value="Chromosome"/>
</dbReference>
<sequence>MEKNIYKLLIRKRLFMFLKWVKVAGKEEFNE</sequence>
<evidence type="ECO:0000313" key="2">
    <source>
        <dbReference type="Proteomes" id="UP000000779"/>
    </source>
</evidence>
<evidence type="ECO:0000313" key="1">
    <source>
        <dbReference type="EMBL" id="CAK20512.1"/>
    </source>
</evidence>
<gene>
    <name evidence="1" type="ordered locus">lwe1094</name>
</gene>
<dbReference type="KEGG" id="lwe:lwe1094"/>
<name>A0AHN0_LISW6</name>
<organism evidence="1 2">
    <name type="scientific">Listeria welshimeri serovar 6b (strain ATCC 35897 / DSM 20650 / CCUG 15529 / CIP 8149 / NCTC 11857 / SLCC 5334 / V8)</name>
    <dbReference type="NCBI Taxonomy" id="386043"/>
    <lineage>
        <taxon>Bacteria</taxon>
        <taxon>Bacillati</taxon>
        <taxon>Bacillota</taxon>
        <taxon>Bacilli</taxon>
        <taxon>Bacillales</taxon>
        <taxon>Listeriaceae</taxon>
        <taxon>Listeria</taxon>
    </lineage>
</organism>
<dbReference type="STRING" id="386043.lwe1094"/>
<dbReference type="EMBL" id="AM263198">
    <property type="protein sequence ID" value="CAK20512.1"/>
    <property type="molecule type" value="Genomic_DNA"/>
</dbReference>
<proteinExistence type="predicted"/>
<dbReference type="HOGENOM" id="CLU_3397266_0_0_9"/>
<accession>A0AHN0</accession>
<reference evidence="1 2" key="1">
    <citation type="journal article" date="2006" name="J. Bacteriol.">
        <title>Whole-genome sequence of Listeria welshimeri reveals common steps in genome reduction with Listeria innocua as compared to Listeria monocytogenes.</title>
        <authorList>
            <person name="Hain T."/>
            <person name="Steinweg C."/>
            <person name="Kuenne C.T."/>
            <person name="Billion A."/>
            <person name="Ghai R."/>
            <person name="Chatterjee S.S."/>
            <person name="Domann E."/>
            <person name="Kaerst U."/>
            <person name="Goesmann A."/>
            <person name="Bekel T."/>
            <person name="Bartels D."/>
            <person name="Kaiser O."/>
            <person name="Meyer F."/>
            <person name="Puehler A."/>
            <person name="Weisshaar B."/>
            <person name="Wehland J."/>
            <person name="Liang C."/>
            <person name="Dandekar T."/>
            <person name="Lampidis R."/>
            <person name="Kreft J."/>
            <person name="Goebel W."/>
            <person name="Chakraborty T."/>
        </authorList>
    </citation>
    <scope>NUCLEOTIDE SEQUENCE [LARGE SCALE GENOMIC DNA]</scope>
    <source>
        <strain evidence="2">ATCC 35897 / DSM 20650 / CIP 8149 / NCTC 11857 / SLCC 5334 / V8</strain>
    </source>
</reference>